<dbReference type="HOGENOM" id="CLU_167710_0_0_1"/>
<feature type="compositionally biased region" description="Low complexity" evidence="1">
    <location>
        <begin position="52"/>
        <end position="62"/>
    </location>
</feature>
<dbReference type="RefSeq" id="XP_016236539.1">
    <property type="nucleotide sequence ID" value="XM_016380712.1"/>
</dbReference>
<evidence type="ECO:0000313" key="2">
    <source>
        <dbReference type="EMBL" id="KIW16323.1"/>
    </source>
</evidence>
<feature type="compositionally biased region" description="Basic and acidic residues" evidence="1">
    <location>
        <begin position="26"/>
        <end position="43"/>
    </location>
</feature>
<feature type="compositionally biased region" description="Basic and acidic residues" evidence="1">
    <location>
        <begin position="92"/>
        <end position="118"/>
    </location>
</feature>
<proteinExistence type="predicted"/>
<reference evidence="2 3" key="1">
    <citation type="submission" date="2015-01" db="EMBL/GenBank/DDBJ databases">
        <title>The Genome Sequence of Exophiala spinifera CBS89968.</title>
        <authorList>
            <consortium name="The Broad Institute Genomics Platform"/>
            <person name="Cuomo C."/>
            <person name="de Hoog S."/>
            <person name="Gorbushina A."/>
            <person name="Stielow B."/>
            <person name="Teixiera M."/>
            <person name="Abouelleil A."/>
            <person name="Chapman S.B."/>
            <person name="Priest M."/>
            <person name="Young S.K."/>
            <person name="Wortman J."/>
            <person name="Nusbaum C."/>
            <person name="Birren B."/>
        </authorList>
    </citation>
    <scope>NUCLEOTIDE SEQUENCE [LARGE SCALE GENOMIC DNA]</scope>
    <source>
        <strain evidence="2 3">CBS 89968</strain>
    </source>
</reference>
<accession>A0A0D2BBD6</accession>
<keyword evidence="3" id="KW-1185">Reference proteome</keyword>
<feature type="region of interest" description="Disordered" evidence="1">
    <location>
        <begin position="1"/>
        <end position="118"/>
    </location>
</feature>
<dbReference type="EMBL" id="KN847495">
    <property type="protein sequence ID" value="KIW16323.1"/>
    <property type="molecule type" value="Genomic_DNA"/>
</dbReference>
<dbReference type="VEuPathDB" id="FungiDB:PV08_06374"/>
<name>A0A0D2BBD6_9EURO</name>
<organism evidence="2 3">
    <name type="scientific">Exophiala spinifera</name>
    <dbReference type="NCBI Taxonomy" id="91928"/>
    <lineage>
        <taxon>Eukaryota</taxon>
        <taxon>Fungi</taxon>
        <taxon>Dikarya</taxon>
        <taxon>Ascomycota</taxon>
        <taxon>Pezizomycotina</taxon>
        <taxon>Eurotiomycetes</taxon>
        <taxon>Chaetothyriomycetidae</taxon>
        <taxon>Chaetothyriales</taxon>
        <taxon>Herpotrichiellaceae</taxon>
        <taxon>Exophiala</taxon>
    </lineage>
</organism>
<evidence type="ECO:0000313" key="3">
    <source>
        <dbReference type="Proteomes" id="UP000053328"/>
    </source>
</evidence>
<dbReference type="Proteomes" id="UP000053328">
    <property type="component" value="Unassembled WGS sequence"/>
</dbReference>
<gene>
    <name evidence="2" type="ORF">PV08_06374</name>
</gene>
<dbReference type="OrthoDB" id="4132874at2759"/>
<dbReference type="AlphaFoldDB" id="A0A0D2BBD6"/>
<evidence type="ECO:0000256" key="1">
    <source>
        <dbReference type="SAM" id="MobiDB-lite"/>
    </source>
</evidence>
<feature type="compositionally biased region" description="Polar residues" evidence="1">
    <location>
        <begin position="1"/>
        <end position="25"/>
    </location>
</feature>
<sequence>MQQDNTRAGQSENARSEHGISQNVIDETKENYGTKSAVDRDVGKYIPKRPNTSTAGSSGSSAFSLPEIGSGKSLSESVDEALKDASGLAAQEKAEKINESVKVGEEGDMHDLAARKQP</sequence>
<dbReference type="GeneID" id="27333457"/>
<protein>
    <submittedName>
        <fullName evidence="2">Uncharacterized protein</fullName>
    </submittedName>
</protein>